<feature type="compositionally biased region" description="Polar residues" evidence="1">
    <location>
        <begin position="173"/>
        <end position="186"/>
    </location>
</feature>
<feature type="domain" description="Extracellular mutant protein 11 C-terminal" evidence="2">
    <location>
        <begin position="373"/>
        <end position="500"/>
    </location>
</feature>
<feature type="region of interest" description="Disordered" evidence="1">
    <location>
        <begin position="1"/>
        <end position="372"/>
    </location>
</feature>
<dbReference type="GO" id="GO:0042790">
    <property type="term" value="P:nucleolar large rRNA transcription by RNA polymerase I"/>
    <property type="evidence" value="ECO:0007669"/>
    <property type="project" value="TreeGrafter"/>
</dbReference>
<feature type="compositionally biased region" description="Basic and acidic residues" evidence="1">
    <location>
        <begin position="58"/>
        <end position="85"/>
    </location>
</feature>
<reference evidence="3" key="1">
    <citation type="submission" date="2023-07" db="EMBL/GenBank/DDBJ databases">
        <title>Black Yeasts Isolated from many extreme environments.</title>
        <authorList>
            <person name="Coleine C."/>
            <person name="Stajich J.E."/>
            <person name="Selbmann L."/>
        </authorList>
    </citation>
    <scope>NUCLEOTIDE SEQUENCE</scope>
    <source>
        <strain evidence="3">CCFEE 5485</strain>
    </source>
</reference>
<feature type="region of interest" description="Disordered" evidence="1">
    <location>
        <begin position="486"/>
        <end position="511"/>
    </location>
</feature>
<keyword evidence="4" id="KW-1185">Reference proteome</keyword>
<dbReference type="PANTHER" id="PTHR28244:SF1">
    <property type="entry name" value="RNA POLYMERASE I-SPECIFIC TRANSCRIPTION INITIATION FACTOR RRN11"/>
    <property type="match status" value="1"/>
</dbReference>
<evidence type="ECO:0000313" key="3">
    <source>
        <dbReference type="EMBL" id="KAK3678299.1"/>
    </source>
</evidence>
<dbReference type="InterPro" id="IPR029178">
    <property type="entry name" value="Ecm11_C"/>
</dbReference>
<accession>A0AAE0WUY6</accession>
<dbReference type="InterPro" id="IPR053029">
    <property type="entry name" value="RNA_pol_I-specific_init_factor"/>
</dbReference>
<dbReference type="Proteomes" id="UP001274830">
    <property type="component" value="Unassembled WGS sequence"/>
</dbReference>
<evidence type="ECO:0000259" key="2">
    <source>
        <dbReference type="Pfam" id="PF15463"/>
    </source>
</evidence>
<evidence type="ECO:0000313" key="4">
    <source>
        <dbReference type="Proteomes" id="UP001274830"/>
    </source>
</evidence>
<name>A0AAE0WUY6_9PEZI</name>
<feature type="compositionally biased region" description="Basic and acidic residues" evidence="1">
    <location>
        <begin position="10"/>
        <end position="28"/>
    </location>
</feature>
<dbReference type="EMBL" id="JAUTXT010000004">
    <property type="protein sequence ID" value="KAK3678299.1"/>
    <property type="molecule type" value="Genomic_DNA"/>
</dbReference>
<feature type="compositionally biased region" description="Acidic residues" evidence="1">
    <location>
        <begin position="123"/>
        <end position="133"/>
    </location>
</feature>
<dbReference type="GO" id="GO:0017025">
    <property type="term" value="F:TBP-class protein binding"/>
    <property type="evidence" value="ECO:0007669"/>
    <property type="project" value="TreeGrafter"/>
</dbReference>
<protein>
    <recommendedName>
        <fullName evidence="2">Extracellular mutant protein 11 C-terminal domain-containing protein</fullName>
    </recommendedName>
</protein>
<feature type="compositionally biased region" description="Polar residues" evidence="1">
    <location>
        <begin position="197"/>
        <end position="207"/>
    </location>
</feature>
<comment type="caution">
    <text evidence="3">The sequence shown here is derived from an EMBL/GenBank/DDBJ whole genome shotgun (WGS) entry which is preliminary data.</text>
</comment>
<evidence type="ECO:0000256" key="1">
    <source>
        <dbReference type="SAM" id="MobiDB-lite"/>
    </source>
</evidence>
<feature type="compositionally biased region" description="Polar residues" evidence="1">
    <location>
        <begin position="316"/>
        <end position="329"/>
    </location>
</feature>
<dbReference type="PANTHER" id="PTHR28244">
    <property type="entry name" value="RNA POLYMERASE I-SPECIFIC TRANSCRIPTION INITIATION FACTOR RRN11"/>
    <property type="match status" value="1"/>
</dbReference>
<dbReference type="GO" id="GO:0070860">
    <property type="term" value="C:RNA polymerase I core factor complex"/>
    <property type="evidence" value="ECO:0007669"/>
    <property type="project" value="TreeGrafter"/>
</dbReference>
<gene>
    <name evidence="3" type="ORF">LTR78_001594</name>
</gene>
<dbReference type="AlphaFoldDB" id="A0AAE0WUY6"/>
<dbReference type="GO" id="GO:0001164">
    <property type="term" value="F:RNA polymerase I core promoter sequence-specific DNA binding"/>
    <property type="evidence" value="ECO:0007669"/>
    <property type="project" value="TreeGrafter"/>
</dbReference>
<feature type="compositionally biased region" description="Polar residues" evidence="1">
    <location>
        <begin position="339"/>
        <end position="350"/>
    </location>
</feature>
<proteinExistence type="predicted"/>
<sequence length="511" mass="56902">MASKQTLTDFVRRDEHAASTERSLDRYKVPTKLPHNRQNKQSTSNAQAAHRNNGVADVTRHPAVAKDTEPKHFYDTDDSSIDRESTIASVQLPHEAQQREASHQQQKLKPKYAPGSPLHSDEEYVTEPEDLADDPLSRAAPQKRKSSHHHNDETATPRPDGGAGVSYAEMEQHTASTTELRSQMPTHISGRRHQPQEYGQGQAQTRQRNTESRNENVVPYSHPLSRNPADATQNTLQQMACGYRTAPRGPKNAQAEPKAIWNQPRQTSHGEEEGQGAGQVATQLPKQREPQRRSLPKQKPQPPVVRASYARDAPQTDFSLLKPQSQANGFSAVPGWQQRVETGNFHNHYSPQGEGEQDSSPPAAGDDADADLDIDLPELYGLSYADLKSAEFDQNPRISQLPGQGETLSKDLESMLTKGSKDQIEYFSTLNIVVWEEAGDWFLGRYSEVVKKLKAARQEKRKAARLFEDEIEARHEAVSMKRQQTEAALGDMKASGAQVLQGTPKKAKKAM</sequence>
<organism evidence="3 4">
    <name type="scientific">Recurvomyces mirabilis</name>
    <dbReference type="NCBI Taxonomy" id="574656"/>
    <lineage>
        <taxon>Eukaryota</taxon>
        <taxon>Fungi</taxon>
        <taxon>Dikarya</taxon>
        <taxon>Ascomycota</taxon>
        <taxon>Pezizomycotina</taxon>
        <taxon>Dothideomycetes</taxon>
        <taxon>Dothideomycetidae</taxon>
        <taxon>Mycosphaerellales</taxon>
        <taxon>Teratosphaeriaceae</taxon>
        <taxon>Recurvomyces</taxon>
    </lineage>
</organism>
<dbReference type="Pfam" id="PF15463">
    <property type="entry name" value="ECM11"/>
    <property type="match status" value="1"/>
</dbReference>